<dbReference type="AlphaFoldDB" id="A0AAN8D311"/>
<dbReference type="Proteomes" id="UP001335648">
    <property type="component" value="Unassembled WGS sequence"/>
</dbReference>
<dbReference type="EMBL" id="JAULUE010002046">
    <property type="protein sequence ID" value="KAK5915556.1"/>
    <property type="molecule type" value="Genomic_DNA"/>
</dbReference>
<evidence type="ECO:0000313" key="1">
    <source>
        <dbReference type="EMBL" id="KAK5915556.1"/>
    </source>
</evidence>
<evidence type="ECO:0000313" key="2">
    <source>
        <dbReference type="Proteomes" id="UP001335648"/>
    </source>
</evidence>
<proteinExistence type="predicted"/>
<name>A0AAN8D311_9TELE</name>
<keyword evidence="2" id="KW-1185">Reference proteome</keyword>
<gene>
    <name evidence="1" type="ORF">CesoFtcFv8_001137</name>
</gene>
<organism evidence="1 2">
    <name type="scientific">Champsocephalus esox</name>
    <name type="common">pike icefish</name>
    <dbReference type="NCBI Taxonomy" id="159716"/>
    <lineage>
        <taxon>Eukaryota</taxon>
        <taxon>Metazoa</taxon>
        <taxon>Chordata</taxon>
        <taxon>Craniata</taxon>
        <taxon>Vertebrata</taxon>
        <taxon>Euteleostomi</taxon>
        <taxon>Actinopterygii</taxon>
        <taxon>Neopterygii</taxon>
        <taxon>Teleostei</taxon>
        <taxon>Neoteleostei</taxon>
        <taxon>Acanthomorphata</taxon>
        <taxon>Eupercaria</taxon>
        <taxon>Perciformes</taxon>
        <taxon>Notothenioidei</taxon>
        <taxon>Channichthyidae</taxon>
        <taxon>Champsocephalus</taxon>
    </lineage>
</organism>
<protein>
    <submittedName>
        <fullName evidence="1">Uncharacterized protein</fullName>
    </submittedName>
</protein>
<accession>A0AAN8D311</accession>
<sequence length="90" mass="9591">MPFQVTQAPASLKICRASGKEPDLNTSVFSVLMKTKRVCRSTSAAWMALSRPDPGPVSGEEGTKSTMRLCSIQSNTASTTAATNQGSDYF</sequence>
<reference evidence="1 2" key="1">
    <citation type="journal article" date="2023" name="Mol. Biol. Evol.">
        <title>Genomics of Secondarily Temperate Adaptation in the Only Non-Antarctic Icefish.</title>
        <authorList>
            <person name="Rivera-Colon A.G."/>
            <person name="Rayamajhi N."/>
            <person name="Minhas B.F."/>
            <person name="Madrigal G."/>
            <person name="Bilyk K.T."/>
            <person name="Yoon V."/>
            <person name="Hune M."/>
            <person name="Gregory S."/>
            <person name="Cheng C.H.C."/>
            <person name="Catchen J.M."/>
        </authorList>
    </citation>
    <scope>NUCLEOTIDE SEQUENCE [LARGE SCALE GENOMIC DNA]</scope>
    <source>
        <strain evidence="1">JC2023a</strain>
    </source>
</reference>
<comment type="caution">
    <text evidence="1">The sequence shown here is derived from an EMBL/GenBank/DDBJ whole genome shotgun (WGS) entry which is preliminary data.</text>
</comment>